<dbReference type="GO" id="GO:0017148">
    <property type="term" value="P:negative regulation of translation"/>
    <property type="evidence" value="ECO:0007669"/>
    <property type="project" value="UniProtKB-KW"/>
</dbReference>
<comment type="similarity">
    <text evidence="1">Belongs to the peptidase C48 family.</text>
</comment>
<dbReference type="GO" id="GO:0006508">
    <property type="term" value="P:proteolysis"/>
    <property type="evidence" value="ECO:0007669"/>
    <property type="project" value="UniProtKB-KW"/>
</dbReference>
<keyword evidence="2" id="KW-0645">Protease</keyword>
<dbReference type="SUPFAM" id="SSF56371">
    <property type="entry name" value="Ribosome inactivating proteins (RIP)"/>
    <property type="match status" value="1"/>
</dbReference>
<dbReference type="AlphaFoldDB" id="A0A921PYL3"/>
<organism evidence="7 8">
    <name type="scientific">Sorghum bicolor</name>
    <name type="common">Sorghum</name>
    <name type="synonym">Sorghum vulgare</name>
    <dbReference type="NCBI Taxonomy" id="4558"/>
    <lineage>
        <taxon>Eukaryota</taxon>
        <taxon>Viridiplantae</taxon>
        <taxon>Streptophyta</taxon>
        <taxon>Embryophyta</taxon>
        <taxon>Tracheophyta</taxon>
        <taxon>Spermatophyta</taxon>
        <taxon>Magnoliopsida</taxon>
        <taxon>Liliopsida</taxon>
        <taxon>Poales</taxon>
        <taxon>Poaceae</taxon>
        <taxon>PACMAD clade</taxon>
        <taxon>Panicoideae</taxon>
        <taxon>Andropogonodae</taxon>
        <taxon>Andropogoneae</taxon>
        <taxon>Sorghinae</taxon>
        <taxon>Sorghum</taxon>
    </lineage>
</organism>
<keyword evidence="5" id="KW-0611">Plant defense</keyword>
<proteinExistence type="inferred from homology"/>
<evidence type="ECO:0000256" key="5">
    <source>
        <dbReference type="RuleBase" id="RU004915"/>
    </source>
</evidence>
<feature type="domain" description="Ubiquitin-like protease family profile" evidence="6">
    <location>
        <begin position="731"/>
        <end position="891"/>
    </location>
</feature>
<dbReference type="GO" id="GO:0090729">
    <property type="term" value="F:toxin activity"/>
    <property type="evidence" value="ECO:0007669"/>
    <property type="project" value="UniProtKB-KW"/>
</dbReference>
<evidence type="ECO:0000313" key="7">
    <source>
        <dbReference type="EMBL" id="KAG0512899.1"/>
    </source>
</evidence>
<dbReference type="InterPro" id="IPR001574">
    <property type="entry name" value="Ribosome_inactivat_prot"/>
</dbReference>
<dbReference type="EMBL" id="CM027689">
    <property type="protein sequence ID" value="KAG0512899.1"/>
    <property type="molecule type" value="Genomic_DNA"/>
</dbReference>
<dbReference type="Pfam" id="PF00161">
    <property type="entry name" value="RIP"/>
    <property type="match status" value="1"/>
</dbReference>
<reference evidence="7" key="1">
    <citation type="journal article" date="2019" name="BMC Genomics">
        <title>A new reference genome for Sorghum bicolor reveals high levels of sequence similarity between sweet and grain genotypes: implications for the genetics of sugar metabolism.</title>
        <authorList>
            <person name="Cooper E.A."/>
            <person name="Brenton Z.W."/>
            <person name="Flinn B.S."/>
            <person name="Jenkins J."/>
            <person name="Shu S."/>
            <person name="Flowers D."/>
            <person name="Luo F."/>
            <person name="Wang Y."/>
            <person name="Xia P."/>
            <person name="Barry K."/>
            <person name="Daum C."/>
            <person name="Lipzen A."/>
            <person name="Yoshinaga Y."/>
            <person name="Schmutz J."/>
            <person name="Saski C."/>
            <person name="Vermerris W."/>
            <person name="Kresovich S."/>
        </authorList>
    </citation>
    <scope>NUCLEOTIDE SEQUENCE</scope>
</reference>
<comment type="similarity">
    <text evidence="5">Belongs to the ribosome-inactivating protein family.</text>
</comment>
<dbReference type="Proteomes" id="UP000807115">
    <property type="component" value="Chromosome 10"/>
</dbReference>
<evidence type="ECO:0000256" key="1">
    <source>
        <dbReference type="ARBA" id="ARBA00005234"/>
    </source>
</evidence>
<dbReference type="InterPro" id="IPR003653">
    <property type="entry name" value="Peptidase_C48_C"/>
</dbReference>
<keyword evidence="5" id="KW-0652">Protein synthesis inhibitor</keyword>
<sequence length="947" mass="106394">MDSAEKKKLRHLKKEVEAKEQALKEAEKRVRKSLQPSIEGLELFTIGANAGERSFHRLIIQRLKRLSSIRSTTVAGAPVLPPKLTCLSRTCTPQEHSTHHIVKIIGENGRNVLLLFREQDMYFIAFRPDLEDRGGKAITTPWFRFGNEDIPSYMDSVQIAYGSGYHEMDIEIGHGCLPQTCDVLSRYTPENAWEHSPERRKALRCAAIMLSEAQRLGEVQALTKTLLADNTRMAIEDLSTKIRSWSVRCRYTFRYLGGEEQVLKDGIWSVVGRSTIDGMQKYRFGRRMGKQLLVLCYDADYTIGAMLKEEATTKKETIDHLKERTNHRALPLKHKVKKQQALASSLKDKDPNEHTLPASEKIVLSYGGVSLYESDLDSLHGQEWLNDTVIEFAFAMFSSKFTNIDDVLLLPASVITMMKHSPGYLAQLDDNIKMSSYSLVMMIVNDKQDVSIPDSGKHWSLMVLDNTKGVFIHHDSLGNANLEAATDLADLIRGGLPSLQTAQVINAETPQQRNNYDCGIYVMAVAESICRWWSKSKKHDEVEVAGWTNAVIEACRDPDRVETIQPKLLRTIEALSAPACLKPKEKIDHLKKETKHRVTEKSFRVPPLHLKHMASTKQVLSRKDKYPVALKDKLQPSLVLNCGLDTSPVPAARKGKPNQRAPAVEDKLQPDCRLDAFPSFATTKERTNHRALPLKHKVKKQQALAPSLKDKDPNEHTLPASEKIVLSYGGVSLYESDLDSLHGQEWLNDTVIEFAFAMFSSKFTNIDDVLLLPASVITMMKHSPGYLAQLDDNIKMSSYSLVMMIVNDKQDVSIPDSGKHWSLMVLDNTKGVFIHHDSLGNANLEAATDLADLIRGGLPGLQTAQVINAETPQQRNNYDCGIYVMAVAESICRWWSKSKKHDEVEVAGWTNAVIEACRDPDRVETIRPKLLRTIEALSAPARLKPSQ</sequence>
<evidence type="ECO:0000256" key="4">
    <source>
        <dbReference type="ARBA" id="ARBA00022807"/>
    </source>
</evidence>
<dbReference type="GO" id="GO:0006952">
    <property type="term" value="P:defense response"/>
    <property type="evidence" value="ECO:0007669"/>
    <property type="project" value="UniProtKB-KW"/>
</dbReference>
<evidence type="ECO:0000313" key="8">
    <source>
        <dbReference type="Proteomes" id="UP000807115"/>
    </source>
</evidence>
<dbReference type="PANTHER" id="PTHR46468:SF1">
    <property type="entry name" value="SENTRIN-SPECIFIC PROTEASE 8"/>
    <property type="match status" value="1"/>
</dbReference>
<name>A0A921PYL3_SORBI</name>
<feature type="domain" description="Ubiquitin-like protease family profile" evidence="6">
    <location>
        <begin position="369"/>
        <end position="529"/>
    </location>
</feature>
<keyword evidence="3 5" id="KW-0378">Hydrolase</keyword>
<protein>
    <recommendedName>
        <fullName evidence="6">Ubiquitin-like protease family profile domain-containing protein</fullName>
    </recommendedName>
</protein>
<evidence type="ECO:0000256" key="2">
    <source>
        <dbReference type="ARBA" id="ARBA00022670"/>
    </source>
</evidence>
<dbReference type="Pfam" id="PF02902">
    <property type="entry name" value="Peptidase_C48"/>
    <property type="match status" value="2"/>
</dbReference>
<dbReference type="InterPro" id="IPR038765">
    <property type="entry name" value="Papain-like_cys_pep_sf"/>
</dbReference>
<dbReference type="Gene3D" id="3.40.395.10">
    <property type="entry name" value="Adenoviral Proteinase, Chain A"/>
    <property type="match status" value="2"/>
</dbReference>
<keyword evidence="4" id="KW-0788">Thiol protease</keyword>
<dbReference type="PANTHER" id="PTHR46468">
    <property type="entry name" value="SENTRIN-SPECIFIC PROTEASE 8"/>
    <property type="match status" value="1"/>
</dbReference>
<dbReference type="GO" id="GO:0019784">
    <property type="term" value="F:deNEDDylase activity"/>
    <property type="evidence" value="ECO:0007669"/>
    <property type="project" value="InterPro"/>
</dbReference>
<evidence type="ECO:0000259" key="6">
    <source>
        <dbReference type="PROSITE" id="PS50600"/>
    </source>
</evidence>
<comment type="catalytic activity">
    <reaction evidence="5">
        <text>Endohydrolysis of the N-glycosidic bond at one specific adenosine on the 28S rRNA.</text>
        <dbReference type="EC" id="3.2.2.22"/>
    </reaction>
</comment>
<dbReference type="SUPFAM" id="SSF54001">
    <property type="entry name" value="Cysteine proteinases"/>
    <property type="match status" value="2"/>
</dbReference>
<accession>A0A921PYL3</accession>
<reference evidence="7" key="2">
    <citation type="submission" date="2020-10" db="EMBL/GenBank/DDBJ databases">
        <authorList>
            <person name="Cooper E.A."/>
            <person name="Brenton Z.W."/>
            <person name="Flinn B.S."/>
            <person name="Jenkins J."/>
            <person name="Shu S."/>
            <person name="Flowers D."/>
            <person name="Luo F."/>
            <person name="Wang Y."/>
            <person name="Xia P."/>
            <person name="Barry K."/>
            <person name="Daum C."/>
            <person name="Lipzen A."/>
            <person name="Yoshinaga Y."/>
            <person name="Schmutz J."/>
            <person name="Saski C."/>
            <person name="Vermerris W."/>
            <person name="Kresovich S."/>
        </authorList>
    </citation>
    <scope>NUCLEOTIDE SEQUENCE</scope>
</reference>
<evidence type="ECO:0000256" key="3">
    <source>
        <dbReference type="ARBA" id="ARBA00022801"/>
    </source>
</evidence>
<keyword evidence="5" id="KW-0800">Toxin</keyword>
<dbReference type="InterPro" id="IPR044613">
    <property type="entry name" value="Nep1/2-like"/>
</dbReference>
<dbReference type="GO" id="GO:0030598">
    <property type="term" value="F:rRNA N-glycosylase activity"/>
    <property type="evidence" value="ECO:0007669"/>
    <property type="project" value="UniProtKB-EC"/>
</dbReference>
<dbReference type="InterPro" id="IPR016138">
    <property type="entry name" value="Ribosome_inactivat_prot_sub1"/>
</dbReference>
<dbReference type="InterPro" id="IPR036041">
    <property type="entry name" value="Ribosome-inact_prot_sf"/>
</dbReference>
<dbReference type="PROSITE" id="PS50600">
    <property type="entry name" value="ULP_PROTEASE"/>
    <property type="match status" value="2"/>
</dbReference>
<comment type="caution">
    <text evidence="7">The sequence shown here is derived from an EMBL/GenBank/DDBJ whole genome shotgun (WGS) entry which is preliminary data.</text>
</comment>
<dbReference type="GO" id="GO:0008234">
    <property type="term" value="F:cysteine-type peptidase activity"/>
    <property type="evidence" value="ECO:0007669"/>
    <property type="project" value="UniProtKB-KW"/>
</dbReference>
<gene>
    <name evidence="7" type="ORF">BDA96_10G054400</name>
</gene>
<dbReference type="Gene3D" id="3.40.420.10">
    <property type="entry name" value="Ricin (A subunit), domain 1"/>
    <property type="match status" value="1"/>
</dbReference>